<feature type="compositionally biased region" description="Basic and acidic residues" evidence="1">
    <location>
        <begin position="209"/>
        <end position="219"/>
    </location>
</feature>
<dbReference type="Pfam" id="PF15370">
    <property type="entry name" value="NOPCHAP1"/>
    <property type="match status" value="1"/>
</dbReference>
<protein>
    <submittedName>
        <fullName evidence="2">Uncharacterized protein</fullName>
    </submittedName>
</protein>
<feature type="region of interest" description="Disordered" evidence="1">
    <location>
        <begin position="1"/>
        <end position="112"/>
    </location>
</feature>
<dbReference type="OrthoDB" id="1112980at2759"/>
<organism evidence="2 3">
    <name type="scientific">Byssothecium circinans</name>
    <dbReference type="NCBI Taxonomy" id="147558"/>
    <lineage>
        <taxon>Eukaryota</taxon>
        <taxon>Fungi</taxon>
        <taxon>Dikarya</taxon>
        <taxon>Ascomycota</taxon>
        <taxon>Pezizomycotina</taxon>
        <taxon>Dothideomycetes</taxon>
        <taxon>Pleosporomycetidae</taxon>
        <taxon>Pleosporales</taxon>
        <taxon>Massarineae</taxon>
        <taxon>Massarinaceae</taxon>
        <taxon>Byssothecium</taxon>
    </lineage>
</organism>
<feature type="compositionally biased region" description="Acidic residues" evidence="1">
    <location>
        <begin position="191"/>
        <end position="204"/>
    </location>
</feature>
<evidence type="ECO:0000313" key="3">
    <source>
        <dbReference type="Proteomes" id="UP000800035"/>
    </source>
</evidence>
<gene>
    <name evidence="2" type="ORF">CC80DRAFT_251772</name>
</gene>
<name>A0A6A5TLK8_9PLEO</name>
<evidence type="ECO:0000256" key="1">
    <source>
        <dbReference type="SAM" id="MobiDB-lite"/>
    </source>
</evidence>
<dbReference type="EMBL" id="ML977031">
    <property type="protein sequence ID" value="KAF1949837.1"/>
    <property type="molecule type" value="Genomic_DNA"/>
</dbReference>
<dbReference type="InterPro" id="IPR027921">
    <property type="entry name" value="NOPCHAP1"/>
</dbReference>
<feature type="region of interest" description="Disordered" evidence="1">
    <location>
        <begin position="186"/>
        <end position="219"/>
    </location>
</feature>
<evidence type="ECO:0000313" key="2">
    <source>
        <dbReference type="EMBL" id="KAF1949837.1"/>
    </source>
</evidence>
<sequence length="237" mass="25690">MKPIQPSENVNQRNQKFIAAYDRAANRAKRPKLHHDSSPEPSNVSEDSALVPTSVPEESTDASDYDSDMSSEVSESSEEPSDESSEDSQEEDEDATPAEEAVVNLRANKGKKPVMKLAEEEKGDDIRQFLKDFLPKLKAANEELEAQRAAGTLQTSEITDEKDAEGQGDDEEQYIELNLGLGVLEAKDADASDASDSENGEEVGDGTAETDRLGKLMGREKAEAVTSIQVVDEAQGS</sequence>
<proteinExistence type="predicted"/>
<dbReference type="PANTHER" id="PTHR38489:SF1">
    <property type="entry name" value="HISTONE CHAPERONE DOMAIN-CONTAINING PROTEIN"/>
    <property type="match status" value="1"/>
</dbReference>
<dbReference type="AlphaFoldDB" id="A0A6A5TLK8"/>
<feature type="region of interest" description="Disordered" evidence="1">
    <location>
        <begin position="145"/>
        <end position="170"/>
    </location>
</feature>
<feature type="compositionally biased region" description="Polar residues" evidence="1">
    <location>
        <begin position="1"/>
        <end position="15"/>
    </location>
</feature>
<dbReference type="PANTHER" id="PTHR38489">
    <property type="entry name" value="HISTONE CHAPERONE DOMAIN-CONTAINING PROTEIN"/>
    <property type="match status" value="1"/>
</dbReference>
<dbReference type="Proteomes" id="UP000800035">
    <property type="component" value="Unassembled WGS sequence"/>
</dbReference>
<reference evidence="2" key="1">
    <citation type="journal article" date="2020" name="Stud. Mycol.">
        <title>101 Dothideomycetes genomes: a test case for predicting lifestyles and emergence of pathogens.</title>
        <authorList>
            <person name="Haridas S."/>
            <person name="Albert R."/>
            <person name="Binder M."/>
            <person name="Bloem J."/>
            <person name="Labutti K."/>
            <person name="Salamov A."/>
            <person name="Andreopoulos B."/>
            <person name="Baker S."/>
            <person name="Barry K."/>
            <person name="Bills G."/>
            <person name="Bluhm B."/>
            <person name="Cannon C."/>
            <person name="Castanera R."/>
            <person name="Culley D."/>
            <person name="Daum C."/>
            <person name="Ezra D."/>
            <person name="Gonzalez J."/>
            <person name="Henrissat B."/>
            <person name="Kuo A."/>
            <person name="Liang C."/>
            <person name="Lipzen A."/>
            <person name="Lutzoni F."/>
            <person name="Magnuson J."/>
            <person name="Mondo S."/>
            <person name="Nolan M."/>
            <person name="Ohm R."/>
            <person name="Pangilinan J."/>
            <person name="Park H.-J."/>
            <person name="Ramirez L."/>
            <person name="Alfaro M."/>
            <person name="Sun H."/>
            <person name="Tritt A."/>
            <person name="Yoshinaga Y."/>
            <person name="Zwiers L.-H."/>
            <person name="Turgeon B."/>
            <person name="Goodwin S."/>
            <person name="Spatafora J."/>
            <person name="Crous P."/>
            <person name="Grigoriev I."/>
        </authorList>
    </citation>
    <scope>NUCLEOTIDE SEQUENCE</scope>
    <source>
        <strain evidence="2">CBS 675.92</strain>
    </source>
</reference>
<dbReference type="GO" id="GO:0000492">
    <property type="term" value="P:box C/D snoRNP assembly"/>
    <property type="evidence" value="ECO:0007669"/>
    <property type="project" value="InterPro"/>
</dbReference>
<accession>A0A6A5TLK8</accession>
<keyword evidence="3" id="KW-1185">Reference proteome</keyword>
<feature type="compositionally biased region" description="Acidic residues" evidence="1">
    <location>
        <begin position="58"/>
        <end position="97"/>
    </location>
</feature>